<gene>
    <name evidence="5" type="ORF">SIL72_14830</name>
</gene>
<dbReference type="InterPro" id="IPR029063">
    <property type="entry name" value="SAM-dependent_MTases_sf"/>
</dbReference>
<sequence>MARSAEPVQQPLWSDDVAAKVVAGRSATKTGKRLIEDGFPVGEISLVAEAESWRKEIHRPIYHVHKWWARRLGSVFRAIILGAALEEGEDFFGRFYSPTKLEGLTVFDPFMGSGTTIGEAVKLGCNAIGRDINPVAYNAVRAALGPYTKEDLESTMGWLDSRVGEELRGLYRAVDSEGRECDVLYHFWVKVVLCQACGAEVRLFPSYVFARHAYPSRQPTARVVCPSCWGISDARYDCIDHECPHCRERFDPQDGPAKRSKAECQHCGHEFPILEAVRRSEGPPDHALYAKLVLRQDGTKAYERITEQDLESYRRCGERLRELPHDWPPGELKAGYNTKQAMSYGYTAWRHFFNDRQRLALTILAGAIREIEDPDLRFAFAILFSGTLEFNNMFASYKGEGTGAVRHMFAHHILKPERTPIEANVWGTPKSSGSFTTLFRSRLLRALEYRESPHEIRVDEQTGRPQKVRGLSEPLLDNVKIADSFEDVASGAVYLSCGDSANTDIPPRSVDLVVTDPPFFDNVHYSELADFFHAWQRVLLPDETGYASSATTRSPREVQDGEKDSFARKLRDVFAECERVLKPEGLLAFTYHHSRDDGWEAVAEAVAGAGFSFVAAQPIKSEMSVAAPKSQARDPIDIDVVLVCRKSCFDQRPTLGVDDALGTALGIAKEKVGQFSRKRTPLSGADERVIRLSQLLVALSAGRRAEDLVGALRAARSAHWTE</sequence>
<dbReference type="GO" id="GO:0003677">
    <property type="term" value="F:DNA binding"/>
    <property type="evidence" value="ECO:0007669"/>
    <property type="project" value="InterPro"/>
</dbReference>
<dbReference type="Proteomes" id="UP001281130">
    <property type="component" value="Unassembled WGS sequence"/>
</dbReference>
<dbReference type="EMBL" id="JAWXXX010000002">
    <property type="protein sequence ID" value="MDX5895300.1"/>
    <property type="molecule type" value="Genomic_DNA"/>
</dbReference>
<dbReference type="InterPro" id="IPR002941">
    <property type="entry name" value="DNA_methylase_N4/N6"/>
</dbReference>
<evidence type="ECO:0000256" key="1">
    <source>
        <dbReference type="ARBA" id="ARBA00006594"/>
    </source>
</evidence>
<accession>A0AB35T6I0</accession>
<dbReference type="RefSeq" id="WP_084362442.1">
    <property type="nucleotide sequence ID" value="NZ_JAWXXX010000002.1"/>
</dbReference>
<dbReference type="GO" id="GO:0008170">
    <property type="term" value="F:N-methyltransferase activity"/>
    <property type="evidence" value="ECO:0007669"/>
    <property type="project" value="InterPro"/>
</dbReference>
<reference evidence="5" key="1">
    <citation type="submission" date="2023-11" db="EMBL/GenBank/DDBJ databases">
        <title>MicrobeMod: A computational toolkit for identifying prokaryotic methylation and restriction-modification with nanopore sequencing.</title>
        <authorList>
            <person name="Crits-Christoph A."/>
            <person name="Kang S.C."/>
            <person name="Lee H."/>
            <person name="Ostrov N."/>
        </authorList>
    </citation>
    <scope>NUCLEOTIDE SEQUENCE</scope>
    <source>
        <strain evidence="5">ATCC 51242</strain>
    </source>
</reference>
<dbReference type="GO" id="GO:0032259">
    <property type="term" value="P:methylation"/>
    <property type="evidence" value="ECO:0007669"/>
    <property type="project" value="UniProtKB-KW"/>
</dbReference>
<name>A0AB35T6I0_RUBRA</name>
<dbReference type="Pfam" id="PF01555">
    <property type="entry name" value="N6_N4_Mtase"/>
    <property type="match status" value="1"/>
</dbReference>
<evidence type="ECO:0000313" key="5">
    <source>
        <dbReference type="EMBL" id="MDX5895300.1"/>
    </source>
</evidence>
<evidence type="ECO:0000256" key="2">
    <source>
        <dbReference type="ARBA" id="ARBA00022603"/>
    </source>
</evidence>
<comment type="caution">
    <text evidence="5">The sequence shown here is derived from an EMBL/GenBank/DDBJ whole genome shotgun (WGS) entry which is preliminary data.</text>
</comment>
<organism evidence="5 6">
    <name type="scientific">Rubrobacter radiotolerans</name>
    <name type="common">Arthrobacter radiotolerans</name>
    <dbReference type="NCBI Taxonomy" id="42256"/>
    <lineage>
        <taxon>Bacteria</taxon>
        <taxon>Bacillati</taxon>
        <taxon>Actinomycetota</taxon>
        <taxon>Rubrobacteria</taxon>
        <taxon>Rubrobacterales</taxon>
        <taxon>Rubrobacteraceae</taxon>
        <taxon>Rubrobacter</taxon>
    </lineage>
</organism>
<proteinExistence type="inferred from homology"/>
<dbReference type="PROSITE" id="PS00092">
    <property type="entry name" value="N6_MTASE"/>
    <property type="match status" value="1"/>
</dbReference>
<feature type="domain" description="DNA methylase N-4/N-6" evidence="4">
    <location>
        <begin position="102"/>
        <end position="138"/>
    </location>
</feature>
<keyword evidence="2 5" id="KW-0489">Methyltransferase</keyword>
<protein>
    <submittedName>
        <fullName evidence="5">DNA methyltransferase</fullName>
    </submittedName>
</protein>
<dbReference type="AlphaFoldDB" id="A0AB35T6I0"/>
<dbReference type="SUPFAM" id="SSF53335">
    <property type="entry name" value="S-adenosyl-L-methionine-dependent methyltransferases"/>
    <property type="match status" value="1"/>
</dbReference>
<dbReference type="InterPro" id="IPR002052">
    <property type="entry name" value="DNA_methylase_N6_adenine_CS"/>
</dbReference>
<evidence type="ECO:0000259" key="4">
    <source>
        <dbReference type="Pfam" id="PF01555"/>
    </source>
</evidence>
<evidence type="ECO:0000256" key="3">
    <source>
        <dbReference type="ARBA" id="ARBA00022679"/>
    </source>
</evidence>
<comment type="similarity">
    <text evidence="1">Belongs to the N(4)/N(6)-methyltransferase family.</text>
</comment>
<evidence type="ECO:0000313" key="6">
    <source>
        <dbReference type="Proteomes" id="UP001281130"/>
    </source>
</evidence>
<dbReference type="Gene3D" id="3.40.50.150">
    <property type="entry name" value="Vaccinia Virus protein VP39"/>
    <property type="match status" value="2"/>
</dbReference>
<keyword evidence="3" id="KW-0808">Transferase</keyword>